<reference evidence="10 11" key="1">
    <citation type="submission" date="2017-11" db="EMBL/GenBank/DDBJ databases">
        <authorList>
            <person name="Han C.G."/>
        </authorList>
    </citation>
    <scope>NUCLEOTIDE SEQUENCE [LARGE SCALE GENOMIC DNA]</scope>
    <source>
        <strain evidence="10 11">HCNT1</strain>
    </source>
</reference>
<dbReference type="EMBL" id="PIQN01000003">
    <property type="protein sequence ID" value="PKA44874.1"/>
    <property type="molecule type" value="Genomic_DNA"/>
</dbReference>
<evidence type="ECO:0000256" key="9">
    <source>
        <dbReference type="SAM" id="SignalP"/>
    </source>
</evidence>
<dbReference type="PANTHER" id="PTHR43649">
    <property type="entry name" value="ARABINOSE-BINDING PROTEIN-RELATED"/>
    <property type="match status" value="1"/>
</dbReference>
<dbReference type="GO" id="GO:0042597">
    <property type="term" value="C:periplasmic space"/>
    <property type="evidence" value="ECO:0007669"/>
    <property type="project" value="UniProtKB-SubCell"/>
</dbReference>
<comment type="similarity">
    <text evidence="2">Belongs to the bacterial solute-binding protein 1 family.</text>
</comment>
<evidence type="ECO:0000256" key="3">
    <source>
        <dbReference type="ARBA" id="ARBA00022448"/>
    </source>
</evidence>
<gene>
    <name evidence="10" type="ORF">CWR43_03345</name>
</gene>
<accession>A0A2N0DFJ8</accession>
<evidence type="ECO:0000256" key="7">
    <source>
        <dbReference type="ARBA" id="ARBA00049629"/>
    </source>
</evidence>
<evidence type="ECO:0000256" key="2">
    <source>
        <dbReference type="ARBA" id="ARBA00008520"/>
    </source>
</evidence>
<feature type="signal peptide" evidence="9">
    <location>
        <begin position="1"/>
        <end position="23"/>
    </location>
</feature>
<keyword evidence="3" id="KW-0813">Transport</keyword>
<evidence type="ECO:0000256" key="4">
    <source>
        <dbReference type="ARBA" id="ARBA00022597"/>
    </source>
</evidence>
<dbReference type="STRING" id="1041146.GCA_000427985_04713"/>
<sequence length="410" mass="43584">MKTVMKLLLVGAALSAAVSSAHAEDKPNAEVMTSWTSGGEAAALNVIKQEFEKRGGVWKDSSIAGFGAADAAFQNRLVAGDPPTAKQAVIGLANADFVNQGLLSPIDDVAKAGKWTDALPKSIADLVSYNGQVYLAPTGAHGESWVFYSKEAFAKAGVSEEPKSWDEFFAALDKLKAAGVQPVAWGGQSWQETKVFNMILLTQVGIDGFLKIYVDKDKGDASTEGVKKTLDILGKLRAYVDQGAPGRNWNDATAMVITGKAGVQFMGDWAKGEFIAAGKELGKDYGCMLAPQSPGMVYVADAFSFPKIADATSQKGQTLLAEVAMDPAVQIEFSLKKGSVPMRTDVDQSKLDICAKKGLELMSAGKIVPDQALILSPQQAGALNDFVDEFWTNPSEDSTSGAEKFFAIFE</sequence>
<evidence type="ECO:0000313" key="11">
    <source>
        <dbReference type="Proteomes" id="UP000232164"/>
    </source>
</evidence>
<evidence type="ECO:0000256" key="5">
    <source>
        <dbReference type="ARBA" id="ARBA00022729"/>
    </source>
</evidence>
<dbReference type="Pfam" id="PF01547">
    <property type="entry name" value="SBP_bac_1"/>
    <property type="match status" value="1"/>
</dbReference>
<keyword evidence="6" id="KW-0574">Periplasm</keyword>
<keyword evidence="5 9" id="KW-0732">Signal</keyword>
<dbReference type="Proteomes" id="UP000232164">
    <property type="component" value="Unassembled WGS sequence"/>
</dbReference>
<name>A0A2N0DFJ8_RHISU</name>
<comment type="caution">
    <text evidence="10">The sequence shown here is derived from an EMBL/GenBank/DDBJ whole genome shotgun (WGS) entry which is preliminary data.</text>
</comment>
<dbReference type="PANTHER" id="PTHR43649:SF28">
    <property type="entry name" value="BINDING PROTEIN COMPONENT OF ABC SUGAR TRANSPORTER-RELATED"/>
    <property type="match status" value="1"/>
</dbReference>
<dbReference type="InterPro" id="IPR050490">
    <property type="entry name" value="Bact_solute-bd_prot1"/>
</dbReference>
<dbReference type="Gene3D" id="3.40.190.10">
    <property type="entry name" value="Periplasmic binding protein-like II"/>
    <property type="match status" value="2"/>
</dbReference>
<organism evidence="10 11">
    <name type="scientific">Rhizobium sullae</name>
    <name type="common">Rhizobium hedysari</name>
    <dbReference type="NCBI Taxonomy" id="50338"/>
    <lineage>
        <taxon>Bacteria</taxon>
        <taxon>Pseudomonadati</taxon>
        <taxon>Pseudomonadota</taxon>
        <taxon>Alphaproteobacteria</taxon>
        <taxon>Hyphomicrobiales</taxon>
        <taxon>Rhizobiaceae</taxon>
        <taxon>Rhizobium/Agrobacterium group</taxon>
        <taxon>Rhizobium</taxon>
    </lineage>
</organism>
<evidence type="ECO:0000313" key="10">
    <source>
        <dbReference type="EMBL" id="PKA44874.1"/>
    </source>
</evidence>
<evidence type="ECO:0000256" key="6">
    <source>
        <dbReference type="ARBA" id="ARBA00022764"/>
    </source>
</evidence>
<dbReference type="SUPFAM" id="SSF53850">
    <property type="entry name" value="Periplasmic binding protein-like II"/>
    <property type="match status" value="1"/>
</dbReference>
<protein>
    <recommendedName>
        <fullName evidence="8">Probable sugar-binding periplasmic protein</fullName>
    </recommendedName>
</protein>
<reference evidence="10 11" key="2">
    <citation type="submission" date="2017-12" db="EMBL/GenBank/DDBJ databases">
        <title>Genome sequence of Rhizobium sullae HCNT1 isolated from Sulla coronaria nodules and featuring peculiar denitrification phenotypes.</title>
        <authorList>
            <person name="De Diego-Diaz B."/>
            <person name="Treu L."/>
            <person name="Campanaro S."/>
            <person name="Da Silva Duarte V."/>
            <person name="Basaglia M."/>
            <person name="Favaro L."/>
            <person name="Casella S."/>
            <person name="Squartini A."/>
        </authorList>
    </citation>
    <scope>NUCLEOTIDE SEQUENCE [LARGE SCALE GENOMIC DNA]</scope>
    <source>
        <strain evidence="10 11">HCNT1</strain>
    </source>
</reference>
<feature type="chain" id="PRO_5014987437" description="Probable sugar-binding periplasmic protein" evidence="9">
    <location>
        <begin position="24"/>
        <end position="410"/>
    </location>
</feature>
<proteinExistence type="inferred from homology"/>
<comment type="subcellular location">
    <subcellularLocation>
        <location evidence="1">Periplasm</location>
    </subcellularLocation>
</comment>
<comment type="function">
    <text evidence="7">Part of a binding-protein-dependent transport system for a sugar.</text>
</comment>
<dbReference type="OrthoDB" id="9798191at2"/>
<evidence type="ECO:0000256" key="8">
    <source>
        <dbReference type="ARBA" id="ARBA00049753"/>
    </source>
</evidence>
<evidence type="ECO:0000256" key="1">
    <source>
        <dbReference type="ARBA" id="ARBA00004418"/>
    </source>
</evidence>
<keyword evidence="4" id="KW-0762">Sugar transport</keyword>
<dbReference type="InterPro" id="IPR006059">
    <property type="entry name" value="SBP"/>
</dbReference>
<dbReference type="RefSeq" id="WP_087001013.1">
    <property type="nucleotide sequence ID" value="NZ_FWER01000025.1"/>
</dbReference>
<dbReference type="AlphaFoldDB" id="A0A2N0DFJ8"/>